<reference evidence="10 12" key="2">
    <citation type="submission" date="2019-03" db="EMBL/GenBank/DDBJ databases">
        <title>Genomic Encyclopedia of Type Strains, Phase IV (KMG-IV): sequencing the most valuable type-strain genomes for metagenomic binning, comparative biology and taxonomic classification.</title>
        <authorList>
            <person name="Goeker M."/>
        </authorList>
    </citation>
    <scope>NUCLEOTIDE SEQUENCE [LARGE SCALE GENOMIC DNA]</scope>
    <source>
        <strain evidence="10 12">DSM 20580</strain>
    </source>
</reference>
<evidence type="ECO:0000313" key="12">
    <source>
        <dbReference type="Proteomes" id="UP000294641"/>
    </source>
</evidence>
<dbReference type="Pfam" id="PF00460">
    <property type="entry name" value="Flg_bb_rod"/>
    <property type="match status" value="1"/>
</dbReference>
<dbReference type="EMBL" id="SNZG01000005">
    <property type="protein sequence ID" value="TDR41764.1"/>
    <property type="molecule type" value="Genomic_DNA"/>
</dbReference>
<evidence type="ECO:0000256" key="4">
    <source>
        <dbReference type="ARBA" id="ARBA00023143"/>
    </source>
</evidence>
<dbReference type="InterPro" id="IPR019776">
    <property type="entry name" value="Flagellar_basal_body_rod_CS"/>
</dbReference>
<evidence type="ECO:0000313" key="11">
    <source>
        <dbReference type="Proteomes" id="UP000254330"/>
    </source>
</evidence>
<name>A0A2U3AA41_9BACL</name>
<dbReference type="PROSITE" id="PS00588">
    <property type="entry name" value="FLAGELLA_BB_ROD"/>
    <property type="match status" value="1"/>
</dbReference>
<protein>
    <recommendedName>
        <fullName evidence="3 6">Flagellar basal-body rod protein FlgC</fullName>
    </recommendedName>
</protein>
<evidence type="ECO:0000256" key="3">
    <source>
        <dbReference type="ARBA" id="ARBA00017941"/>
    </source>
</evidence>
<evidence type="ECO:0000256" key="5">
    <source>
        <dbReference type="ARBA" id="ARBA00025933"/>
    </source>
</evidence>
<evidence type="ECO:0000256" key="1">
    <source>
        <dbReference type="ARBA" id="ARBA00004117"/>
    </source>
</evidence>
<feature type="domain" description="Flagellar basal body rod protein N-terminal" evidence="7">
    <location>
        <begin position="7"/>
        <end position="35"/>
    </location>
</feature>
<dbReference type="InterPro" id="IPR001444">
    <property type="entry name" value="Flag_bb_rod_N"/>
</dbReference>
<dbReference type="Proteomes" id="UP000294641">
    <property type="component" value="Unassembled WGS sequence"/>
</dbReference>
<evidence type="ECO:0000313" key="10">
    <source>
        <dbReference type="EMBL" id="TDR41764.1"/>
    </source>
</evidence>
<gene>
    <name evidence="9" type="primary">flgC</name>
    <name evidence="10" type="ORF">DFR61_1053</name>
    <name evidence="9" type="ORF">NCTC10597_00745</name>
</gene>
<dbReference type="OrthoDB" id="9794148at2"/>
<evidence type="ECO:0000259" key="8">
    <source>
        <dbReference type="Pfam" id="PF06429"/>
    </source>
</evidence>
<accession>A0A2U3AA41</accession>
<dbReference type="PANTHER" id="PTHR30435">
    <property type="entry name" value="FLAGELLAR PROTEIN"/>
    <property type="match status" value="1"/>
</dbReference>
<dbReference type="NCBIfam" id="TIGR01395">
    <property type="entry name" value="FlgC"/>
    <property type="match status" value="1"/>
</dbReference>
<sequence length="154" mass="16677">MSIFHSLDTTGSALTAQRLRMDVISSNMANAETTRGKQVNGEWEPYRRKSVVLSSQEGAGSFATQLNAAIGASTKSVGNGVKVSRINEDKETPFKLAYDPTSPDADKDGYVQLPNIDPLKEMTDLISATRSYEANVTVFNANKSMLTKALEIGK</sequence>
<keyword evidence="12" id="KW-1185">Reference proteome</keyword>
<evidence type="ECO:0000256" key="2">
    <source>
        <dbReference type="ARBA" id="ARBA00009677"/>
    </source>
</evidence>
<reference evidence="9 11" key="1">
    <citation type="submission" date="2018-06" db="EMBL/GenBank/DDBJ databases">
        <authorList>
            <consortium name="Pathogen Informatics"/>
            <person name="Doyle S."/>
        </authorList>
    </citation>
    <scope>NUCLEOTIDE SEQUENCE [LARGE SCALE GENOMIC DNA]</scope>
    <source>
        <strain evidence="9 11">NCTC10597</strain>
    </source>
</reference>
<dbReference type="Pfam" id="PF06429">
    <property type="entry name" value="Flg_bbr_C"/>
    <property type="match status" value="1"/>
</dbReference>
<dbReference type="PANTHER" id="PTHR30435:SF2">
    <property type="entry name" value="FLAGELLAR BASAL-BODY ROD PROTEIN FLGC"/>
    <property type="match status" value="1"/>
</dbReference>
<keyword evidence="4 6" id="KW-0975">Bacterial flagellum</keyword>
<evidence type="ECO:0000313" key="9">
    <source>
        <dbReference type="EMBL" id="STX09075.1"/>
    </source>
</evidence>
<proteinExistence type="inferred from homology"/>
<dbReference type="GO" id="GO:0071978">
    <property type="term" value="P:bacterial-type flagellum-dependent swarming motility"/>
    <property type="evidence" value="ECO:0007669"/>
    <property type="project" value="TreeGrafter"/>
</dbReference>
<dbReference type="InterPro" id="IPR006299">
    <property type="entry name" value="FlgC"/>
</dbReference>
<comment type="caution">
    <text evidence="9">The sequence shown here is derived from an EMBL/GenBank/DDBJ whole genome shotgun (WGS) entry which is preliminary data.</text>
</comment>
<comment type="similarity">
    <text evidence="2">Belongs to the flagella basal body rod proteins family.</text>
</comment>
<keyword evidence="10" id="KW-0969">Cilium</keyword>
<dbReference type="AlphaFoldDB" id="A0A2U3AA41"/>
<dbReference type="InterPro" id="IPR010930">
    <property type="entry name" value="Flg_bb/hook_C_dom"/>
</dbReference>
<evidence type="ECO:0000256" key="6">
    <source>
        <dbReference type="RuleBase" id="RU362062"/>
    </source>
</evidence>
<dbReference type="RefSeq" id="WP_109350590.1">
    <property type="nucleotide sequence ID" value="NZ_BJUE01000018.1"/>
</dbReference>
<dbReference type="EMBL" id="UGNP01000001">
    <property type="protein sequence ID" value="STX09075.1"/>
    <property type="molecule type" value="Genomic_DNA"/>
</dbReference>
<keyword evidence="10" id="KW-0282">Flagellum</keyword>
<feature type="domain" description="Flagellar basal-body/hook protein C-terminal" evidence="8">
    <location>
        <begin position="108"/>
        <end position="151"/>
    </location>
</feature>
<dbReference type="GO" id="GO:0030694">
    <property type="term" value="C:bacterial-type flagellum basal body, rod"/>
    <property type="evidence" value="ECO:0007669"/>
    <property type="project" value="UniProtKB-UniRule"/>
</dbReference>
<organism evidence="9 11">
    <name type="scientific">Kurthia zopfii</name>
    <dbReference type="NCBI Taxonomy" id="1650"/>
    <lineage>
        <taxon>Bacteria</taxon>
        <taxon>Bacillati</taxon>
        <taxon>Bacillota</taxon>
        <taxon>Bacilli</taxon>
        <taxon>Bacillales</taxon>
        <taxon>Caryophanaceae</taxon>
        <taxon>Kurthia</taxon>
    </lineage>
</organism>
<comment type="subunit">
    <text evidence="5 6">The basal body constitutes a major portion of the flagellar organelle and consists of four rings (L,P,S, and M) mounted on a central rod. The rod consists of about 26 subunits of FlgG in the distal portion, and FlgB, FlgC and FlgF are thought to build up the proximal portion of the rod with about 6 subunits each.</text>
</comment>
<keyword evidence="10" id="KW-0966">Cell projection</keyword>
<evidence type="ECO:0000259" key="7">
    <source>
        <dbReference type="Pfam" id="PF00460"/>
    </source>
</evidence>
<dbReference type="Proteomes" id="UP000254330">
    <property type="component" value="Unassembled WGS sequence"/>
</dbReference>
<comment type="subcellular location">
    <subcellularLocation>
        <location evidence="1 6">Bacterial flagellum basal body</location>
    </subcellularLocation>
</comment>